<protein>
    <submittedName>
        <fullName evidence="1">Uncharacterized protein</fullName>
    </submittedName>
</protein>
<organism evidence="1 2">
    <name type="scientific">Dermabacter vaginalis</name>
    <dbReference type="NCBI Taxonomy" id="1630135"/>
    <lineage>
        <taxon>Bacteria</taxon>
        <taxon>Bacillati</taxon>
        <taxon>Actinomycetota</taxon>
        <taxon>Actinomycetes</taxon>
        <taxon>Micrococcales</taxon>
        <taxon>Dermabacteraceae</taxon>
        <taxon>Dermabacter</taxon>
    </lineage>
</organism>
<reference evidence="1 2" key="1">
    <citation type="submission" date="2019-09" db="EMBL/GenBank/DDBJ databases">
        <title>FDA dAtabase for Regulatory Grade micrObial Sequences (FDA-ARGOS): Supporting development and validation of Infectious Disease Dx tests.</title>
        <authorList>
            <person name="Sciortino C."/>
            <person name="Tallon L."/>
            <person name="Sadzewicz L."/>
            <person name="Vavikolanu K."/>
            <person name="Mehta A."/>
            <person name="Aluvathingal J."/>
            <person name="Nadendla S."/>
            <person name="Nandy P."/>
            <person name="Geyer C."/>
            <person name="Yan Y."/>
            <person name="Sichtig H."/>
        </authorList>
    </citation>
    <scope>NUCLEOTIDE SEQUENCE [LARGE SCALE GENOMIC DNA]</scope>
    <source>
        <strain evidence="1 2">FDAARGOS_640</strain>
    </source>
</reference>
<keyword evidence="2" id="KW-1185">Reference proteome</keyword>
<accession>A0ABX6A492</accession>
<dbReference type="Proteomes" id="UP000323865">
    <property type="component" value="Chromosome"/>
</dbReference>
<sequence length="160" mass="17345">MTPEQVAKILTFLTAVDSRVKAPAPPRKVNGTWIVDPTVAAWQAVLERNRVRFEDAWEGVQELASEPMIQVPQVGHVVAAAKRHRKARLEAVPAEAFVPPDELPPGGYPKWLQAARNAVVDGHGIDAALSVADEVCGVQRRVIGAPVGRNVLELVRGERA</sequence>
<dbReference type="EMBL" id="CP044108">
    <property type="protein sequence ID" value="QEU11618.1"/>
    <property type="molecule type" value="Genomic_DNA"/>
</dbReference>
<name>A0ABX6A492_9MICO</name>
<evidence type="ECO:0000313" key="1">
    <source>
        <dbReference type="EMBL" id="QEU11618.1"/>
    </source>
</evidence>
<gene>
    <name evidence="1" type="ORF">FOB48_04470</name>
</gene>
<evidence type="ECO:0000313" key="2">
    <source>
        <dbReference type="Proteomes" id="UP000323865"/>
    </source>
</evidence>
<proteinExistence type="predicted"/>
<dbReference type="RefSeq" id="WP_150333005.1">
    <property type="nucleotide sequence ID" value="NZ_CP044108.1"/>
</dbReference>